<dbReference type="EMBL" id="ML978121">
    <property type="protein sequence ID" value="KAF2104414.1"/>
    <property type="molecule type" value="Genomic_DNA"/>
</dbReference>
<evidence type="ECO:0000313" key="2">
    <source>
        <dbReference type="EMBL" id="KAF2104414.1"/>
    </source>
</evidence>
<dbReference type="Proteomes" id="UP000799772">
    <property type="component" value="Unassembled WGS sequence"/>
</dbReference>
<keyword evidence="3" id="KW-1185">Reference proteome</keyword>
<accession>A0A9P4INL3</accession>
<gene>
    <name evidence="2" type="ORF">NA57DRAFT_51241</name>
</gene>
<sequence length="463" mass="51418">MKNLSAPVLPVESSSGAVRNPLIFVLQLLIDGLLQTHSSKKPQSPQQAMRRVVTRPNCTHIVMMRAYGTLACHICGRVPDFGWLYVCQQDQQAVQTPHPNDSDASSSGGLYSIKEDLQLTDLRKATDCPIVFEMVALGFSRSVVENARNGLYTAEQLQILVTQKKRMWETLHAQEAMRNVNDALMFAMSGNFKPTPTSAFARSMSSPGRRSSVRKESPARYRLRNNRSQAAQCTFQVCHGCRPYYIDRCFTSFEAVFAAEEEPITETESRLLPVRDVGILRKIGLRVPRISISNSSGLSTISTMPTQSISSEEYEIYDEPRAIAEDLSFADLSSRRNVASAKGGLSSSRTQLKRTLSDILRDKRLSSSSDQSNVTLPLEGTGALRDLDECAEDFDISLFRKINRGDTLSPLTHSLRRSTTRLPLRPIAFEDASFYGEEVEVDGGVALTEEAVETHTPDIITQV</sequence>
<reference evidence="2" key="1">
    <citation type="journal article" date="2020" name="Stud. Mycol.">
        <title>101 Dothideomycetes genomes: a test case for predicting lifestyles and emergence of pathogens.</title>
        <authorList>
            <person name="Haridas S."/>
            <person name="Albert R."/>
            <person name="Binder M."/>
            <person name="Bloem J."/>
            <person name="Labutti K."/>
            <person name="Salamov A."/>
            <person name="Andreopoulos B."/>
            <person name="Baker S."/>
            <person name="Barry K."/>
            <person name="Bills G."/>
            <person name="Bluhm B."/>
            <person name="Cannon C."/>
            <person name="Castanera R."/>
            <person name="Culley D."/>
            <person name="Daum C."/>
            <person name="Ezra D."/>
            <person name="Gonzalez J."/>
            <person name="Henrissat B."/>
            <person name="Kuo A."/>
            <person name="Liang C."/>
            <person name="Lipzen A."/>
            <person name="Lutzoni F."/>
            <person name="Magnuson J."/>
            <person name="Mondo S."/>
            <person name="Nolan M."/>
            <person name="Ohm R."/>
            <person name="Pangilinan J."/>
            <person name="Park H.-J."/>
            <person name="Ramirez L."/>
            <person name="Alfaro M."/>
            <person name="Sun H."/>
            <person name="Tritt A."/>
            <person name="Yoshinaga Y."/>
            <person name="Zwiers L.-H."/>
            <person name="Turgeon B."/>
            <person name="Goodwin S."/>
            <person name="Spatafora J."/>
            <person name="Crous P."/>
            <person name="Grigoriev I."/>
        </authorList>
    </citation>
    <scope>NUCLEOTIDE SEQUENCE</scope>
    <source>
        <strain evidence="2">CBS 133067</strain>
    </source>
</reference>
<evidence type="ECO:0000313" key="3">
    <source>
        <dbReference type="Proteomes" id="UP000799772"/>
    </source>
</evidence>
<dbReference type="AlphaFoldDB" id="A0A9P4INL3"/>
<feature type="compositionally biased region" description="Polar residues" evidence="1">
    <location>
        <begin position="199"/>
        <end position="209"/>
    </location>
</feature>
<evidence type="ECO:0000256" key="1">
    <source>
        <dbReference type="SAM" id="MobiDB-lite"/>
    </source>
</evidence>
<proteinExistence type="predicted"/>
<organism evidence="2 3">
    <name type="scientific">Rhizodiscina lignyota</name>
    <dbReference type="NCBI Taxonomy" id="1504668"/>
    <lineage>
        <taxon>Eukaryota</taxon>
        <taxon>Fungi</taxon>
        <taxon>Dikarya</taxon>
        <taxon>Ascomycota</taxon>
        <taxon>Pezizomycotina</taxon>
        <taxon>Dothideomycetes</taxon>
        <taxon>Pleosporomycetidae</taxon>
        <taxon>Aulographales</taxon>
        <taxon>Rhizodiscinaceae</taxon>
        <taxon>Rhizodiscina</taxon>
    </lineage>
</organism>
<comment type="caution">
    <text evidence="2">The sequence shown here is derived from an EMBL/GenBank/DDBJ whole genome shotgun (WGS) entry which is preliminary data.</text>
</comment>
<dbReference type="OrthoDB" id="4776522at2759"/>
<name>A0A9P4INL3_9PEZI</name>
<feature type="region of interest" description="Disordered" evidence="1">
    <location>
        <begin position="199"/>
        <end position="219"/>
    </location>
</feature>
<protein>
    <submittedName>
        <fullName evidence="2">Uncharacterized protein</fullName>
    </submittedName>
</protein>